<reference evidence="2" key="1">
    <citation type="submission" date="2019-03" db="EMBL/GenBank/DDBJ databases">
        <authorList>
            <person name="Danneels B."/>
        </authorList>
    </citation>
    <scope>NUCLEOTIDE SEQUENCE</scope>
</reference>
<accession>A0A484QMV8</accession>
<dbReference type="AlphaFoldDB" id="A0A484QMV8"/>
<organism evidence="2">
    <name type="scientific">plant metagenome</name>
    <dbReference type="NCBI Taxonomy" id="1297885"/>
    <lineage>
        <taxon>unclassified sequences</taxon>
        <taxon>metagenomes</taxon>
        <taxon>organismal metagenomes</taxon>
    </lineage>
</organism>
<gene>
    <name evidence="2" type="ORF">ANK1_2810</name>
    <name evidence="3" type="ORF">ANK2_2810</name>
</gene>
<sequence length="91" mass="9771">MSTKLGINCPHCDTWATVRTSEAVSATMRIAYFQCKNIACGHTWKAHIEVVATISPSAIPRPGINLPLSPLSETLRIAVAAISDPRQASLL</sequence>
<proteinExistence type="predicted"/>
<feature type="domain" description="Zinc finger Ogr/Delta-type" evidence="1">
    <location>
        <begin position="8"/>
        <end position="54"/>
    </location>
</feature>
<dbReference type="InterPro" id="IPR007684">
    <property type="entry name" value="Znf_Ogr/Delta"/>
</dbReference>
<protein>
    <recommendedName>
        <fullName evidence="1">Zinc finger Ogr/Delta-type domain-containing protein</fullName>
    </recommendedName>
</protein>
<dbReference type="EMBL" id="CAADIA010000013">
    <property type="protein sequence ID" value="VFR39684.1"/>
    <property type="molecule type" value="Genomic_DNA"/>
</dbReference>
<name>A0A484QMV8_9ZZZZ</name>
<dbReference type="Pfam" id="PF04606">
    <property type="entry name" value="Ogr_Delta"/>
    <property type="match status" value="1"/>
</dbReference>
<evidence type="ECO:0000313" key="3">
    <source>
        <dbReference type="EMBL" id="VFR58416.1"/>
    </source>
</evidence>
<dbReference type="EMBL" id="CAADIF010000002">
    <property type="protein sequence ID" value="VFR58416.1"/>
    <property type="molecule type" value="Genomic_DNA"/>
</dbReference>
<evidence type="ECO:0000259" key="1">
    <source>
        <dbReference type="Pfam" id="PF04606"/>
    </source>
</evidence>
<evidence type="ECO:0000313" key="2">
    <source>
        <dbReference type="EMBL" id="VFR39684.1"/>
    </source>
</evidence>